<comment type="catalytic activity">
    <reaction evidence="9">
        <text>3'-phosphoadenylyl sulfate + H2O = adenosine 5'-phosphosulfate + phosphate</text>
        <dbReference type="Rhea" id="RHEA:77639"/>
        <dbReference type="ChEBI" id="CHEBI:15377"/>
        <dbReference type="ChEBI" id="CHEBI:43474"/>
        <dbReference type="ChEBI" id="CHEBI:58243"/>
        <dbReference type="ChEBI" id="CHEBI:58339"/>
        <dbReference type="EC" id="3.1.3.7"/>
    </reaction>
    <physiologicalReaction direction="left-to-right" evidence="9">
        <dbReference type="Rhea" id="RHEA:77640"/>
    </physiologicalReaction>
</comment>
<keyword evidence="4 10" id="KW-0479">Metal-binding</keyword>
<dbReference type="EMBL" id="JABAYA010000112">
    <property type="protein sequence ID" value="KAF7724739.1"/>
    <property type="molecule type" value="Genomic_DNA"/>
</dbReference>
<dbReference type="Proteomes" id="UP000605846">
    <property type="component" value="Unassembled WGS sequence"/>
</dbReference>
<dbReference type="CDD" id="cd01517">
    <property type="entry name" value="PAP_phosphatase"/>
    <property type="match status" value="1"/>
</dbReference>
<dbReference type="Gene3D" id="3.40.190.80">
    <property type="match status" value="1"/>
</dbReference>
<feature type="binding site" evidence="10">
    <location>
        <position position="70"/>
    </location>
    <ligand>
        <name>Mg(2+)</name>
        <dbReference type="ChEBI" id="CHEBI:18420"/>
        <label>1</label>
        <note>catalytic</note>
    </ligand>
</feature>
<feature type="binding site" evidence="10">
    <location>
        <position position="130"/>
    </location>
    <ligand>
        <name>Mg(2+)</name>
        <dbReference type="ChEBI" id="CHEBI:18420"/>
        <label>1</label>
        <note>catalytic</note>
    </ligand>
</feature>
<proteinExistence type="inferred from homology"/>
<dbReference type="NCBIfam" id="TIGR01330">
    <property type="entry name" value="bisphos_HAL2"/>
    <property type="match status" value="1"/>
</dbReference>
<gene>
    <name evidence="11" type="ORF">EC973_000767</name>
</gene>
<dbReference type="PANTHER" id="PTHR43200:SF6">
    <property type="entry name" value="3'(2'),5'-BISPHOSPHATE NUCLEOTIDASE"/>
    <property type="match status" value="1"/>
</dbReference>
<feature type="binding site" evidence="10">
    <location>
        <position position="275"/>
    </location>
    <ligand>
        <name>Mg(2+)</name>
        <dbReference type="ChEBI" id="CHEBI:18420"/>
        <label>1</label>
        <note>catalytic</note>
    </ligand>
</feature>
<keyword evidence="6 10" id="KW-0460">Magnesium</keyword>
<comment type="caution">
    <text evidence="11">The sequence shown here is derived from an EMBL/GenBank/DDBJ whole genome shotgun (WGS) entry which is preliminary data.</text>
</comment>
<organism evidence="11 12">
    <name type="scientific">Apophysomyces ossiformis</name>
    <dbReference type="NCBI Taxonomy" id="679940"/>
    <lineage>
        <taxon>Eukaryota</taxon>
        <taxon>Fungi</taxon>
        <taxon>Fungi incertae sedis</taxon>
        <taxon>Mucoromycota</taxon>
        <taxon>Mucoromycotina</taxon>
        <taxon>Mucoromycetes</taxon>
        <taxon>Mucorales</taxon>
        <taxon>Mucorineae</taxon>
        <taxon>Mucoraceae</taxon>
        <taxon>Apophysomyces</taxon>
    </lineage>
</organism>
<sequence>MSVLAKERAVAIQAVLQASKVCQSVFQQLVANETLTKNDKSPVTVADFSAQAIVNTYLYKHFPKDPIIGEEDSKDLRGDAGKVLREKVHSLTNGVLEANEKLSEDEILNAIDRGNYAGGPSGRHWALDPIDGTKGFLRGGQYAVCLALIIDGVVQLGVMGAPNLPLDASKPEGERGALFVAVRGEGAFQRSFSDSKENQIHFAEISSTEQATFCESVEAGHSSHGDAEAIAKALNITRPPVRMDSQAKYCSISRGDADIYLRLPTSKTYIEKIWDHASGNVLVTEAGGKITDIYGKPLDFSIGRTLEKNKGVIAANASIHDTVLAAVQNVLQIQ</sequence>
<dbReference type="GO" id="GO:0000103">
    <property type="term" value="P:sulfate assimilation"/>
    <property type="evidence" value="ECO:0007669"/>
    <property type="project" value="TreeGrafter"/>
</dbReference>
<reference evidence="11" key="1">
    <citation type="submission" date="2020-01" db="EMBL/GenBank/DDBJ databases">
        <title>Genome Sequencing of Three Apophysomyces-Like Fungal Strains Confirms a Novel Fungal Genus in the Mucoromycota with divergent Burkholderia-like Endosymbiotic Bacteria.</title>
        <authorList>
            <person name="Stajich J.E."/>
            <person name="Macias A.M."/>
            <person name="Carter-House D."/>
            <person name="Lovett B."/>
            <person name="Kasson L.R."/>
            <person name="Berry K."/>
            <person name="Grigoriev I."/>
            <person name="Chang Y."/>
            <person name="Spatafora J."/>
            <person name="Kasson M.T."/>
        </authorList>
    </citation>
    <scope>NUCLEOTIDE SEQUENCE</scope>
    <source>
        <strain evidence="11">NRRL A-21654</strain>
    </source>
</reference>
<evidence type="ECO:0000256" key="6">
    <source>
        <dbReference type="ARBA" id="ARBA00022842"/>
    </source>
</evidence>
<dbReference type="GO" id="GO:0008441">
    <property type="term" value="F:3'(2'),5'-bisphosphate nucleotidase activity"/>
    <property type="evidence" value="ECO:0007669"/>
    <property type="project" value="UniProtKB-EC"/>
</dbReference>
<dbReference type="Pfam" id="PF00459">
    <property type="entry name" value="Inositol_P"/>
    <property type="match status" value="1"/>
</dbReference>
<keyword evidence="12" id="KW-1185">Reference proteome</keyword>
<feature type="binding site" evidence="10">
    <location>
        <position position="128"/>
    </location>
    <ligand>
        <name>Mg(2+)</name>
        <dbReference type="ChEBI" id="CHEBI:18420"/>
        <label>1</label>
        <note>catalytic</note>
    </ligand>
</feature>
<comment type="similarity">
    <text evidence="2">Belongs to the inositol monophosphatase superfamily.</text>
</comment>
<dbReference type="EC" id="3.1.3.7" evidence="3"/>
<accession>A0A8H7BL88</accession>
<feature type="binding site" evidence="10">
    <location>
        <position position="131"/>
    </location>
    <ligand>
        <name>Mg(2+)</name>
        <dbReference type="ChEBI" id="CHEBI:18420"/>
        <label>1</label>
        <note>catalytic</note>
    </ligand>
</feature>
<name>A0A8H7BL88_9FUNG</name>
<dbReference type="AlphaFoldDB" id="A0A8H7BL88"/>
<evidence type="ECO:0000256" key="7">
    <source>
        <dbReference type="ARBA" id="ARBA00044466"/>
    </source>
</evidence>
<dbReference type="SUPFAM" id="SSF56655">
    <property type="entry name" value="Carbohydrate phosphatase"/>
    <property type="match status" value="1"/>
</dbReference>
<keyword evidence="5" id="KW-0378">Hydrolase</keyword>
<evidence type="ECO:0000256" key="8">
    <source>
        <dbReference type="ARBA" id="ARBA00044479"/>
    </source>
</evidence>
<dbReference type="OrthoDB" id="411145at2759"/>
<dbReference type="GO" id="GO:0046872">
    <property type="term" value="F:metal ion binding"/>
    <property type="evidence" value="ECO:0007669"/>
    <property type="project" value="UniProtKB-KW"/>
</dbReference>
<evidence type="ECO:0000256" key="1">
    <source>
        <dbReference type="ARBA" id="ARBA00001946"/>
    </source>
</evidence>
<protein>
    <recommendedName>
        <fullName evidence="3">3'(2'),5'-bisphosphate nucleotidase</fullName>
        <ecNumber evidence="3">3.1.3.7</ecNumber>
    </recommendedName>
</protein>
<dbReference type="InterPro" id="IPR020583">
    <property type="entry name" value="Inositol_monoP_metal-BS"/>
</dbReference>
<evidence type="ECO:0000256" key="10">
    <source>
        <dbReference type="PIRSR" id="PIRSR600760-2"/>
    </source>
</evidence>
<evidence type="ECO:0000256" key="4">
    <source>
        <dbReference type="ARBA" id="ARBA00022723"/>
    </source>
</evidence>
<evidence type="ECO:0000313" key="12">
    <source>
        <dbReference type="Proteomes" id="UP000605846"/>
    </source>
</evidence>
<dbReference type="Gene3D" id="3.30.540.10">
    <property type="entry name" value="Fructose-1,6-Bisphosphatase, subunit A, domain 1"/>
    <property type="match status" value="1"/>
</dbReference>
<dbReference type="InterPro" id="IPR000760">
    <property type="entry name" value="Inositol_monophosphatase-like"/>
</dbReference>
<evidence type="ECO:0000313" key="11">
    <source>
        <dbReference type="EMBL" id="KAF7724739.1"/>
    </source>
</evidence>
<dbReference type="InterPro" id="IPR051090">
    <property type="entry name" value="Inositol_monoP_superfamily"/>
</dbReference>
<evidence type="ECO:0000256" key="2">
    <source>
        <dbReference type="ARBA" id="ARBA00009759"/>
    </source>
</evidence>
<dbReference type="PRINTS" id="PR00377">
    <property type="entry name" value="IMPHPHTASES"/>
</dbReference>
<dbReference type="PROSITE" id="PS00629">
    <property type="entry name" value="IMP_1"/>
    <property type="match status" value="1"/>
</dbReference>
<comment type="catalytic activity">
    <reaction evidence="8">
        <text>adenosine 3',5'-bisphosphate + H2O = AMP + phosphate</text>
        <dbReference type="Rhea" id="RHEA:10040"/>
        <dbReference type="ChEBI" id="CHEBI:15377"/>
        <dbReference type="ChEBI" id="CHEBI:43474"/>
        <dbReference type="ChEBI" id="CHEBI:58343"/>
        <dbReference type="ChEBI" id="CHEBI:456215"/>
        <dbReference type="EC" id="3.1.3.7"/>
    </reaction>
    <physiologicalReaction direction="left-to-right" evidence="8">
        <dbReference type="Rhea" id="RHEA:10041"/>
    </physiologicalReaction>
</comment>
<dbReference type="InterPro" id="IPR006239">
    <property type="entry name" value="DPNP"/>
</dbReference>
<evidence type="ECO:0000256" key="5">
    <source>
        <dbReference type="ARBA" id="ARBA00022801"/>
    </source>
</evidence>
<comment type="catalytic activity">
    <reaction evidence="7">
        <text>adenosine 2',5'-bisphosphate + H2O = AMP + phosphate</text>
        <dbReference type="Rhea" id="RHEA:77643"/>
        <dbReference type="ChEBI" id="CHEBI:15377"/>
        <dbReference type="ChEBI" id="CHEBI:43474"/>
        <dbReference type="ChEBI" id="CHEBI:194156"/>
        <dbReference type="ChEBI" id="CHEBI:456215"/>
        <dbReference type="EC" id="3.1.3.7"/>
    </reaction>
    <physiologicalReaction direction="left-to-right" evidence="7">
        <dbReference type="Rhea" id="RHEA:77644"/>
    </physiologicalReaction>
</comment>
<dbReference type="PROSITE" id="PS00630">
    <property type="entry name" value="IMP_2"/>
    <property type="match status" value="1"/>
</dbReference>
<evidence type="ECO:0000256" key="9">
    <source>
        <dbReference type="ARBA" id="ARBA00044484"/>
    </source>
</evidence>
<evidence type="ECO:0000256" key="3">
    <source>
        <dbReference type="ARBA" id="ARBA00012633"/>
    </source>
</evidence>
<dbReference type="GO" id="GO:0046854">
    <property type="term" value="P:phosphatidylinositol phosphate biosynthetic process"/>
    <property type="evidence" value="ECO:0007669"/>
    <property type="project" value="InterPro"/>
</dbReference>
<dbReference type="PANTHER" id="PTHR43200">
    <property type="entry name" value="PHOSPHATASE"/>
    <property type="match status" value="1"/>
</dbReference>
<dbReference type="FunFam" id="3.40.190.80:FF:000003">
    <property type="entry name" value="PAP-specific phosphatase HAL2-like"/>
    <property type="match status" value="1"/>
</dbReference>
<comment type="cofactor">
    <cofactor evidence="1 10">
        <name>Mg(2+)</name>
        <dbReference type="ChEBI" id="CHEBI:18420"/>
    </cofactor>
</comment>
<dbReference type="InterPro" id="IPR020550">
    <property type="entry name" value="Inositol_monophosphatase_CS"/>
</dbReference>